<dbReference type="Gene3D" id="1.10.287.380">
    <property type="entry name" value="Valyl-tRNA synthetase, C-terminal domain"/>
    <property type="match status" value="1"/>
</dbReference>
<dbReference type="SUPFAM" id="SSF47323">
    <property type="entry name" value="Anticodon-binding domain of a subclass of class I aminoacyl-tRNA synthetases"/>
    <property type="match status" value="2"/>
</dbReference>
<dbReference type="PANTHER" id="PTHR11946:SF109">
    <property type="entry name" value="VALINE--TRNA LIGASE"/>
    <property type="match status" value="1"/>
</dbReference>
<feature type="domain" description="Methionyl/Valyl/Leucyl/Isoleucyl-tRNA synthetase anticodon-binding" evidence="17">
    <location>
        <begin position="1264"/>
        <end position="1411"/>
    </location>
</feature>
<dbReference type="PANTHER" id="PTHR11946">
    <property type="entry name" value="VALYL-TRNA SYNTHETASES"/>
    <property type="match status" value="1"/>
</dbReference>
<dbReference type="HAMAP" id="MF_02004">
    <property type="entry name" value="Val_tRNA_synth_type1"/>
    <property type="match status" value="1"/>
</dbReference>
<dbReference type="InterPro" id="IPR001412">
    <property type="entry name" value="aa-tRNA-synth_I_CS"/>
</dbReference>
<name>N1RHF0_FUSC4</name>
<keyword evidence="9" id="KW-0648">Protein biosynthesis</keyword>
<dbReference type="GO" id="GO:0005524">
    <property type="term" value="F:ATP binding"/>
    <property type="evidence" value="ECO:0007669"/>
    <property type="project" value="UniProtKB-KW"/>
</dbReference>
<dbReference type="EC" id="6.1.1.9" evidence="4"/>
<dbReference type="GO" id="GO:0002161">
    <property type="term" value="F:aminoacyl-tRNA deacylase activity"/>
    <property type="evidence" value="ECO:0007669"/>
    <property type="project" value="InterPro"/>
</dbReference>
<dbReference type="Pfam" id="PF08264">
    <property type="entry name" value="Anticodon_1"/>
    <property type="match status" value="2"/>
</dbReference>
<feature type="compositionally biased region" description="Basic and acidic residues" evidence="15">
    <location>
        <begin position="93"/>
        <end position="106"/>
    </location>
</feature>
<evidence type="ECO:0000256" key="11">
    <source>
        <dbReference type="ARBA" id="ARBA00029936"/>
    </source>
</evidence>
<gene>
    <name evidence="19" type="ORF">FOC4_g10010288</name>
</gene>
<dbReference type="InterPro" id="IPR033705">
    <property type="entry name" value="Anticodon_Ia_Val"/>
</dbReference>
<dbReference type="InterPro" id="IPR019499">
    <property type="entry name" value="Val-tRNA_synth_tRNA-bd"/>
</dbReference>
<dbReference type="NCBIfam" id="NF004349">
    <property type="entry name" value="PRK05729.1"/>
    <property type="match status" value="1"/>
</dbReference>
<evidence type="ECO:0000259" key="18">
    <source>
        <dbReference type="Pfam" id="PF10458"/>
    </source>
</evidence>
<dbReference type="GO" id="GO:0005829">
    <property type="term" value="C:cytosol"/>
    <property type="evidence" value="ECO:0007669"/>
    <property type="project" value="TreeGrafter"/>
</dbReference>
<comment type="catalytic activity">
    <reaction evidence="13">
        <text>tRNA(Val) + L-valine + ATP = L-valyl-tRNA(Val) + AMP + diphosphate</text>
        <dbReference type="Rhea" id="RHEA:10704"/>
        <dbReference type="Rhea" id="RHEA-COMP:9672"/>
        <dbReference type="Rhea" id="RHEA-COMP:9708"/>
        <dbReference type="ChEBI" id="CHEBI:30616"/>
        <dbReference type="ChEBI" id="CHEBI:33019"/>
        <dbReference type="ChEBI" id="CHEBI:57762"/>
        <dbReference type="ChEBI" id="CHEBI:78442"/>
        <dbReference type="ChEBI" id="CHEBI:78537"/>
        <dbReference type="ChEBI" id="CHEBI:456215"/>
        <dbReference type="EC" id="6.1.1.9"/>
    </reaction>
</comment>
<dbReference type="Proteomes" id="UP000016929">
    <property type="component" value="Unassembled WGS sequence"/>
</dbReference>
<dbReference type="SUPFAM" id="SSF50677">
    <property type="entry name" value="ValRS/IleRS/LeuRS editing domain"/>
    <property type="match status" value="1"/>
</dbReference>
<dbReference type="Gene3D" id="1.10.730.10">
    <property type="entry name" value="Isoleucyl-tRNA Synthetase, Domain 1"/>
    <property type="match status" value="2"/>
</dbReference>
<dbReference type="InterPro" id="IPR002300">
    <property type="entry name" value="aa-tRNA-synth_Ia"/>
</dbReference>
<evidence type="ECO:0000256" key="2">
    <source>
        <dbReference type="ARBA" id="ARBA00004496"/>
    </source>
</evidence>
<dbReference type="Gene3D" id="3.90.740.10">
    <property type="entry name" value="Valyl/Leucyl/Isoleucyl-tRNA synthetase, editing domain"/>
    <property type="match status" value="1"/>
</dbReference>
<dbReference type="HOGENOM" id="CLU_001493_0_2_1"/>
<dbReference type="SUPFAM" id="SSF46589">
    <property type="entry name" value="tRNA-binding arm"/>
    <property type="match status" value="1"/>
</dbReference>
<dbReference type="FunFam" id="3.40.50.620:FF:000078">
    <property type="entry name" value="Valine--tRNA ligase, mitochondrial"/>
    <property type="match status" value="1"/>
</dbReference>
<sequence length="1546" mass="174409">MATNSGRGNPIAASEGIQDATSTPPAVPAAEKKEIVESATGAHATGQDAGAAATAGAPKVKTEKELEKERKKAEKQAKFEAKKQKAAATAPKAAKEKKPKEKKVEEEPLPEYVEDTPEGEKKRIRSFEDPHFKAYNPIAVESAWYSWWEKEGFFKPEFKPDGSVKDEGKFVIVHPPPNVTGALHMGHALGDSLQDLMIRWNRMQGKTTLWLPGCDHAGISTQSVVENMLWRKEGKTRHDLGREEFVNTVWKWKDEYHKRINKALTSLGGSFDWSREAFTMDKNLSAAVTETWVKLHEEGTIYRANRLVNWCTKLNTALSNLEVVNKELTGRTLLEVPGYDKKVEFGVIVHFKYPIEGSDELVEVATTRIETMLGDTGIAVHPKDERYKHLIGKTAIHPFIEGRKLPIIADEYVDMEFGTGAVKLTPAHDPNDFTLGQKHGLEFINILTDDGLMNENTGAYKGQKRFDVRYAIQDDLKAKGLYVDKKDNAMKVPLCEKSKDIIEPLLKPQWWVRMKELAEPALAAVRDGRIKIRPETAEKSYFRWLEDINDWCISRQLWWGHRCPVYYAKIEGGAGDIPEEKLWFAGRTREEAEEKAKAALPGKTYTLEQDEDVLDTWFSSGLWPFSTLGWPNNTHDLQTLYPTEVLETGWDILFFWIARMIMLGLKMTGDIPFKEVYCHSLVRDSEGRKMSKSLGNVVDPLDVISGIQLQSLHDKLLQGNLHPSEVTKATKYQKTAFPEGIPQCGADALRFTMVNATTGGGDINLDVKIIHGYRKFCNKIFQATKYVLGSLPKDFTPSTSGVVRGETLAERWILHKMNTAAKEINRALEDREFSKSTLIVYRYWYNELCDVYIENSKAIIRDGTPKERESAIQTLYTALEAALTMIHPFMPFITEEMWQRMPRRPEDQTKSIMVAKYPVYHEQLDDPESERAYELVLGCSKAARSLMAEYALKDEAEVIIQAYNDTALTTVKEQSSSIKTLSGKGIKGVEILPPDATRPAGCVAYPVSTEASVFLHVKGRVDLDAEIAKAQKKLDKAKSSIQKQEKILNDPGYLEKMPSKSKQDEDVLDTWFSSGLWPFSTLGWPNNTHDLQTLYPTEVLETGWDILFFWIARMIMLGLKMTGDIPFKEVYCHSLVRDSEGRKMSKSLGNVVDPLDVISGIQLQSLHDKLLQGNLHPSEVTKATKYQKTAFPEGIPQCGADALRFTMVNATTGGGDINLDVKIIHGYRKFCNKIFQATKYVLGSLPKDFTPSTSGVVRGETLAERWILHKMNTAAKEINRALEDREFSKSTLIVYRYWYNELCDVYIENSKAIIRDGTPKERESAIQTLYTALEAALTMIHPFMPFITEEMWQRMPRRPEDQTKSIMVAKYPVYHEQLDDPESERAYELVLGCSKAARSLMAEYALKDEAEVIIQAYNDTALTTVKEQSSSIKTLSGKGIKGVEILTPDATRPAGCVAYPVSTEASVFLHVKGRVDLDAEIAKAQKKLDKAKSSIQKQEKILNDPGYLEKVSDAVRETDEKRLADAKQELNSFEETIKQFEQLKLE</sequence>
<dbReference type="InterPro" id="IPR009008">
    <property type="entry name" value="Val/Leu/Ile-tRNA-synth_edit"/>
</dbReference>
<dbReference type="Gene3D" id="3.40.50.620">
    <property type="entry name" value="HUPs"/>
    <property type="match status" value="3"/>
</dbReference>
<evidence type="ECO:0000256" key="13">
    <source>
        <dbReference type="ARBA" id="ARBA00047552"/>
    </source>
</evidence>
<dbReference type="FunFam" id="3.40.50.620:FF:000020">
    <property type="entry name" value="Valine--tRNA ligase, mitochondrial"/>
    <property type="match status" value="1"/>
</dbReference>
<evidence type="ECO:0000256" key="12">
    <source>
        <dbReference type="ARBA" id="ARBA00040837"/>
    </source>
</evidence>
<accession>N1RHF0</accession>
<feature type="compositionally biased region" description="Acidic residues" evidence="15">
    <location>
        <begin position="107"/>
        <end position="117"/>
    </location>
</feature>
<dbReference type="PRINTS" id="PR00986">
    <property type="entry name" value="TRNASYNTHVAL"/>
</dbReference>
<keyword evidence="14" id="KW-0175">Coiled coil</keyword>
<dbReference type="CDD" id="cd00817">
    <property type="entry name" value="ValRS_core"/>
    <property type="match status" value="1"/>
</dbReference>
<evidence type="ECO:0000313" key="20">
    <source>
        <dbReference type="Proteomes" id="UP000016929"/>
    </source>
</evidence>
<evidence type="ECO:0000259" key="16">
    <source>
        <dbReference type="Pfam" id="PF00133"/>
    </source>
</evidence>
<reference evidence="20" key="1">
    <citation type="submission" date="2012-09" db="EMBL/GenBank/DDBJ databases">
        <title>Genome sequencing and comparative transcriptomics of race 1 and race 4 of banana pathogen: Fusarium oxysporum f. sp. cubense.</title>
        <authorList>
            <person name="Fang X."/>
            <person name="Huang J."/>
        </authorList>
    </citation>
    <scope>NUCLEOTIDE SEQUENCE [LARGE SCALE GENOMIC DNA]</scope>
    <source>
        <strain evidence="20">race 4</strain>
    </source>
</reference>
<dbReference type="FunFam" id="1.10.730.10:FF:000009">
    <property type="entry name" value="Valine--tRNA ligase, mitochondrial"/>
    <property type="match status" value="2"/>
</dbReference>
<evidence type="ECO:0000256" key="4">
    <source>
        <dbReference type="ARBA" id="ARBA00013169"/>
    </source>
</evidence>
<evidence type="ECO:0000256" key="3">
    <source>
        <dbReference type="ARBA" id="ARBA00005594"/>
    </source>
</evidence>
<feature type="coiled-coil region" evidence="14">
    <location>
        <begin position="1474"/>
        <end position="1543"/>
    </location>
</feature>
<dbReference type="InterPro" id="IPR013155">
    <property type="entry name" value="M/V/L/I-tRNA-synth_anticd-bd"/>
</dbReference>
<evidence type="ECO:0000313" key="19">
    <source>
        <dbReference type="EMBL" id="EMT63817.1"/>
    </source>
</evidence>
<dbReference type="STRING" id="1229665.N1RHF0"/>
<keyword evidence="10 19" id="KW-0030">Aminoacyl-tRNA synthetase</keyword>
<evidence type="ECO:0000256" key="1">
    <source>
        <dbReference type="ARBA" id="ARBA00004173"/>
    </source>
</evidence>
<dbReference type="NCBIfam" id="TIGR00422">
    <property type="entry name" value="valS"/>
    <property type="match status" value="1"/>
</dbReference>
<dbReference type="Pfam" id="PF00133">
    <property type="entry name" value="tRNA-synt_1"/>
    <property type="match status" value="2"/>
</dbReference>
<keyword evidence="7" id="KW-0547">Nucleotide-binding</keyword>
<protein>
    <recommendedName>
        <fullName evidence="12">Valine--tRNA ligase, mitochondrial</fullName>
        <ecNumber evidence="4">6.1.1.9</ecNumber>
    </recommendedName>
    <alternativeName>
        <fullName evidence="11">Valyl-tRNA synthetase</fullName>
    </alternativeName>
</protein>
<keyword evidence="8" id="KW-0067">ATP-binding</keyword>
<keyword evidence="5" id="KW-0963">Cytoplasm</keyword>
<dbReference type="CDD" id="cd07962">
    <property type="entry name" value="Anticodon_Ia_Val"/>
    <property type="match status" value="2"/>
</dbReference>
<feature type="region of interest" description="Disordered" evidence="15">
    <location>
        <begin position="1"/>
        <end position="121"/>
    </location>
</feature>
<evidence type="ECO:0000256" key="9">
    <source>
        <dbReference type="ARBA" id="ARBA00022917"/>
    </source>
</evidence>
<comment type="similarity">
    <text evidence="3">Belongs to the class-I aminoacyl-tRNA synthetase family.</text>
</comment>
<feature type="compositionally biased region" description="Basic and acidic residues" evidence="15">
    <location>
        <begin position="60"/>
        <end position="83"/>
    </location>
</feature>
<dbReference type="InterPro" id="IPR014729">
    <property type="entry name" value="Rossmann-like_a/b/a_fold"/>
</dbReference>
<dbReference type="InterPro" id="IPR002303">
    <property type="entry name" value="Valyl-tRNA_ligase"/>
</dbReference>
<organism evidence="19 20">
    <name type="scientific">Fusarium oxysporum f. sp. cubense (strain race 4)</name>
    <name type="common">Panama disease fungus</name>
    <dbReference type="NCBI Taxonomy" id="2502994"/>
    <lineage>
        <taxon>Eukaryota</taxon>
        <taxon>Fungi</taxon>
        <taxon>Dikarya</taxon>
        <taxon>Ascomycota</taxon>
        <taxon>Pezizomycotina</taxon>
        <taxon>Sordariomycetes</taxon>
        <taxon>Hypocreomycetidae</taxon>
        <taxon>Hypocreales</taxon>
        <taxon>Nectriaceae</taxon>
        <taxon>Fusarium</taxon>
        <taxon>Fusarium oxysporum species complex</taxon>
    </lineage>
</organism>
<evidence type="ECO:0000259" key="17">
    <source>
        <dbReference type="Pfam" id="PF08264"/>
    </source>
</evidence>
<dbReference type="OrthoDB" id="629407at2759"/>
<feature type="coiled-coil region" evidence="14">
    <location>
        <begin position="1020"/>
        <end position="1047"/>
    </location>
</feature>
<evidence type="ECO:0000256" key="5">
    <source>
        <dbReference type="ARBA" id="ARBA00022490"/>
    </source>
</evidence>
<proteinExistence type="inferred from homology"/>
<dbReference type="PROSITE" id="PS00178">
    <property type="entry name" value="AA_TRNA_LIGASE_I"/>
    <property type="match status" value="1"/>
</dbReference>
<feature type="domain" description="Aminoacyl-tRNA synthetase class Ia" evidence="16">
    <location>
        <begin position="144"/>
        <end position="766"/>
    </location>
</feature>
<dbReference type="InterPro" id="IPR037118">
    <property type="entry name" value="Val-tRNA_synth_C_sf"/>
</dbReference>
<keyword evidence="20" id="KW-1185">Reference proteome</keyword>
<feature type="domain" description="Valyl-tRNA synthetase tRNA-binding arm" evidence="18">
    <location>
        <begin position="1476"/>
        <end position="1539"/>
    </location>
</feature>
<evidence type="ECO:0000256" key="10">
    <source>
        <dbReference type="ARBA" id="ARBA00023146"/>
    </source>
</evidence>
<evidence type="ECO:0000256" key="6">
    <source>
        <dbReference type="ARBA" id="ARBA00022598"/>
    </source>
</evidence>
<dbReference type="FunFam" id="3.90.740.10:FF:000005">
    <property type="entry name" value="Valine--tRNA ligase, mitochondrial"/>
    <property type="match status" value="1"/>
</dbReference>
<feature type="domain" description="Aminoacyl-tRNA synthetase class Ia" evidence="16">
    <location>
        <begin position="1021"/>
        <end position="1220"/>
    </location>
</feature>
<evidence type="ECO:0000256" key="14">
    <source>
        <dbReference type="SAM" id="Coils"/>
    </source>
</evidence>
<dbReference type="InterPro" id="IPR010978">
    <property type="entry name" value="tRNA-bd_arm"/>
</dbReference>
<reference evidence="20" key="2">
    <citation type="journal article" date="2014" name="PLoS ONE">
        <title>Genome and Transcriptome Analysis of the Fungal Pathogen Fusarium oxysporum f. sp. cubense Causing Banana Vascular Wilt Disease.</title>
        <authorList>
            <person name="Guo L."/>
            <person name="Han L."/>
            <person name="Yang L."/>
            <person name="Zeng H."/>
            <person name="Fan D."/>
            <person name="Zhu Y."/>
            <person name="Feng Y."/>
            <person name="Wang G."/>
            <person name="Peng C."/>
            <person name="Jiang X."/>
            <person name="Zhou D."/>
            <person name="Ni P."/>
            <person name="Liang C."/>
            <person name="Liu L."/>
            <person name="Wang J."/>
            <person name="Mao C."/>
            <person name="Fang X."/>
            <person name="Peng M."/>
            <person name="Huang J."/>
        </authorList>
    </citation>
    <scope>NUCLEOTIDE SEQUENCE [LARGE SCALE GENOMIC DNA]</scope>
    <source>
        <strain evidence="20">race 4</strain>
    </source>
</reference>
<keyword evidence="6" id="KW-0436">Ligase</keyword>
<dbReference type="Pfam" id="PF10458">
    <property type="entry name" value="Val_tRNA-synt_C"/>
    <property type="match status" value="1"/>
</dbReference>
<evidence type="ECO:0000256" key="7">
    <source>
        <dbReference type="ARBA" id="ARBA00022741"/>
    </source>
</evidence>
<dbReference type="GO" id="GO:0005739">
    <property type="term" value="C:mitochondrion"/>
    <property type="evidence" value="ECO:0007669"/>
    <property type="project" value="UniProtKB-SubCell"/>
</dbReference>
<dbReference type="GO" id="GO:0004832">
    <property type="term" value="F:valine-tRNA ligase activity"/>
    <property type="evidence" value="ECO:0007669"/>
    <property type="project" value="UniProtKB-EC"/>
</dbReference>
<evidence type="ECO:0000256" key="15">
    <source>
        <dbReference type="SAM" id="MobiDB-lite"/>
    </source>
</evidence>
<comment type="subcellular location">
    <subcellularLocation>
        <location evidence="2">Cytoplasm</location>
    </subcellularLocation>
    <subcellularLocation>
        <location evidence="1">Mitochondrion</location>
    </subcellularLocation>
</comment>
<evidence type="ECO:0000256" key="8">
    <source>
        <dbReference type="ARBA" id="ARBA00022840"/>
    </source>
</evidence>
<feature type="domain" description="Methionyl/Valyl/Leucyl/Isoleucyl-tRNA synthetase anticodon-binding" evidence="17">
    <location>
        <begin position="810"/>
        <end position="957"/>
    </location>
</feature>
<dbReference type="InterPro" id="IPR009080">
    <property type="entry name" value="tRNAsynth_Ia_anticodon-bd"/>
</dbReference>
<dbReference type="GO" id="GO:0006438">
    <property type="term" value="P:valyl-tRNA aminoacylation"/>
    <property type="evidence" value="ECO:0007669"/>
    <property type="project" value="InterPro"/>
</dbReference>
<dbReference type="EMBL" id="KB726992">
    <property type="protein sequence ID" value="EMT63817.1"/>
    <property type="molecule type" value="Genomic_DNA"/>
</dbReference>
<dbReference type="SUPFAM" id="SSF52374">
    <property type="entry name" value="Nucleotidylyl transferase"/>
    <property type="match status" value="2"/>
</dbReference>
<dbReference type="FunFam" id="3.40.50.620:FF:000457">
    <property type="entry name" value="Predicted protein"/>
    <property type="match status" value="1"/>
</dbReference>
<feature type="compositionally biased region" description="Low complexity" evidence="15">
    <location>
        <begin position="39"/>
        <end position="59"/>
    </location>
</feature>